<accession>A0ABW2V804</accession>
<dbReference type="EMBL" id="JBHTGQ010000031">
    <property type="protein sequence ID" value="MFC7750891.1"/>
    <property type="molecule type" value="Genomic_DNA"/>
</dbReference>
<evidence type="ECO:0000313" key="2">
    <source>
        <dbReference type="Proteomes" id="UP001596528"/>
    </source>
</evidence>
<dbReference type="Pfam" id="PF13057">
    <property type="entry name" value="DUF3919"/>
    <property type="match status" value="1"/>
</dbReference>
<gene>
    <name evidence="1" type="ORF">ACFQWB_13270</name>
</gene>
<sequence length="261" mass="29088">MPEEKKGLSWFRLILLQIAIGCLLLGLCAYVFRLPVDEVRTVSPGQDGRDLFAGVPMRIDVNYPGLGTVSIHDPKELLKLKASFLGLLAGGTYDGQSKTPRLLLTGSIAYLDQEDVPFRIGTNAFRFGDRAVNSLNISAEIRKLQNTLIDKALTPAAVGTAMEAVGNQVFALHSGNLTPLAQEERSALAERFRSATRVIDFSRFEFMNRRPDAHYVVQLPDGGEDQRHWLHADVFDNAYIVVFDLWDETNQRAYFKLNSSS</sequence>
<organism evidence="1 2">
    <name type="scientific">Paenibacillus thermoaerophilus</name>
    <dbReference type="NCBI Taxonomy" id="1215385"/>
    <lineage>
        <taxon>Bacteria</taxon>
        <taxon>Bacillati</taxon>
        <taxon>Bacillota</taxon>
        <taxon>Bacilli</taxon>
        <taxon>Bacillales</taxon>
        <taxon>Paenibacillaceae</taxon>
        <taxon>Paenibacillus</taxon>
    </lineage>
</organism>
<protein>
    <submittedName>
        <fullName evidence="1">DUF3919 family protein</fullName>
    </submittedName>
</protein>
<dbReference type="Proteomes" id="UP001596528">
    <property type="component" value="Unassembled WGS sequence"/>
</dbReference>
<dbReference type="InterPro" id="IPR025031">
    <property type="entry name" value="DUF3919"/>
</dbReference>
<proteinExistence type="predicted"/>
<comment type="caution">
    <text evidence="1">The sequence shown here is derived from an EMBL/GenBank/DDBJ whole genome shotgun (WGS) entry which is preliminary data.</text>
</comment>
<evidence type="ECO:0000313" key="1">
    <source>
        <dbReference type="EMBL" id="MFC7750891.1"/>
    </source>
</evidence>
<dbReference type="RefSeq" id="WP_138789296.1">
    <property type="nucleotide sequence ID" value="NZ_JBHTGQ010000031.1"/>
</dbReference>
<reference evidence="2" key="1">
    <citation type="journal article" date="2019" name="Int. J. Syst. Evol. Microbiol.">
        <title>The Global Catalogue of Microorganisms (GCM) 10K type strain sequencing project: providing services to taxonomists for standard genome sequencing and annotation.</title>
        <authorList>
            <consortium name="The Broad Institute Genomics Platform"/>
            <consortium name="The Broad Institute Genome Sequencing Center for Infectious Disease"/>
            <person name="Wu L."/>
            <person name="Ma J."/>
        </authorList>
    </citation>
    <scope>NUCLEOTIDE SEQUENCE [LARGE SCALE GENOMIC DNA]</scope>
    <source>
        <strain evidence="2">JCM 18657</strain>
    </source>
</reference>
<name>A0ABW2V804_9BACL</name>
<keyword evidence="2" id="KW-1185">Reference proteome</keyword>